<dbReference type="InterPro" id="IPR003340">
    <property type="entry name" value="B3_DNA-bd"/>
</dbReference>
<dbReference type="PANTHER" id="PTHR31920">
    <property type="entry name" value="B3 DOMAIN-CONTAINING"/>
    <property type="match status" value="1"/>
</dbReference>
<evidence type="ECO:0000313" key="11">
    <source>
        <dbReference type="EMBL" id="GMN69436.1"/>
    </source>
</evidence>
<dbReference type="PROSITE" id="PS50863">
    <property type="entry name" value="B3"/>
    <property type="match status" value="1"/>
</dbReference>
<dbReference type="Gene3D" id="2.40.330.10">
    <property type="entry name" value="DNA-binding pseudobarrel domain"/>
    <property type="match status" value="1"/>
</dbReference>
<proteinExistence type="predicted"/>
<evidence type="ECO:0000256" key="2">
    <source>
        <dbReference type="ARBA" id="ARBA00023015"/>
    </source>
</evidence>
<protein>
    <recommendedName>
        <fullName evidence="7">TF-B3 domain-containing protein</fullName>
    </recommendedName>
</protein>
<feature type="region of interest" description="Disordered" evidence="6">
    <location>
        <begin position="325"/>
        <end position="359"/>
    </location>
</feature>
<dbReference type="EMBL" id="BTGU01000844">
    <property type="protein sequence ID" value="GMN69433.1"/>
    <property type="molecule type" value="Genomic_DNA"/>
</dbReference>
<evidence type="ECO:0000313" key="8">
    <source>
        <dbReference type="EMBL" id="GMN69412.1"/>
    </source>
</evidence>
<evidence type="ECO:0000259" key="7">
    <source>
        <dbReference type="PROSITE" id="PS50863"/>
    </source>
</evidence>
<gene>
    <name evidence="8" type="ORF">TIFTF001_038460</name>
    <name evidence="9" type="ORF">TIFTF001_038467</name>
    <name evidence="10" type="ORF">TIFTF001_038481</name>
    <name evidence="11" type="ORF">TIFTF001_038488</name>
</gene>
<dbReference type="Pfam" id="PF02362">
    <property type="entry name" value="B3"/>
    <property type="match status" value="1"/>
</dbReference>
<keyword evidence="2" id="KW-0805">Transcription regulation</keyword>
<dbReference type="GO" id="GO:0005634">
    <property type="term" value="C:nucleus"/>
    <property type="evidence" value="ECO:0007669"/>
    <property type="project" value="UniProtKB-SubCell"/>
</dbReference>
<feature type="compositionally biased region" description="Basic and acidic residues" evidence="6">
    <location>
        <begin position="9"/>
        <end position="18"/>
    </location>
</feature>
<dbReference type="CDD" id="cd10017">
    <property type="entry name" value="B3_DNA"/>
    <property type="match status" value="1"/>
</dbReference>
<dbReference type="EMBL" id="BTGU01000842">
    <property type="protein sequence ID" value="GMN69415.1"/>
    <property type="molecule type" value="Genomic_DNA"/>
</dbReference>
<sequence>MQNNMNDRGSAHHRDNVNNRRGRHRQRNDRGMAAMSVFAYHTWRNSMRTDPVPMHNSVLTGQMRVHEILNGHPRVIQGATIQQAAYLFQHSKETTSRWFNAALFAICALKDEFIRPPDYTAVQPLIQEHGYKYRPWFDVNYEDDDEASGTGPSTGPQHHDTRMDAMNTLRDMMADDMWERFRSDPCNMKPIFVVTTSVLDFLDVEVNVLQLNLIGSSSTCYGFFWITCEETLERKMPELPKKFVRLFGENLSTTVSLSPPDGSKWKICLEKRDDKVWLRQGWPEFVKHYSLGFGHLLYFTYKGNSKFQLAIGDLSTCEVHYPSIASHHDEPDVNGSKKEEAEGDSDMFQMFDSSDDDDKIQIFDSLYDEEESP</sequence>
<evidence type="ECO:0000313" key="12">
    <source>
        <dbReference type="Proteomes" id="UP001187192"/>
    </source>
</evidence>
<feature type="compositionally biased region" description="Basic and acidic residues" evidence="6">
    <location>
        <begin position="326"/>
        <end position="340"/>
    </location>
</feature>
<dbReference type="EMBL" id="BTGU01000845">
    <property type="protein sequence ID" value="GMN69436.1"/>
    <property type="molecule type" value="Genomic_DNA"/>
</dbReference>
<dbReference type="Proteomes" id="UP001187192">
    <property type="component" value="Unassembled WGS sequence"/>
</dbReference>
<dbReference type="GO" id="GO:0003677">
    <property type="term" value="F:DNA binding"/>
    <property type="evidence" value="ECO:0007669"/>
    <property type="project" value="UniProtKB-KW"/>
</dbReference>
<keyword evidence="5" id="KW-0539">Nucleus</keyword>
<feature type="region of interest" description="Disordered" evidence="6">
    <location>
        <begin position="1"/>
        <end position="31"/>
    </location>
</feature>
<keyword evidence="12" id="KW-1185">Reference proteome</keyword>
<dbReference type="PANTHER" id="PTHR31920:SF37">
    <property type="entry name" value="B3 DOMAIN-CONTAINING TRANSCRIPTION FACTOR VRN1"/>
    <property type="match status" value="1"/>
</dbReference>
<evidence type="ECO:0000313" key="10">
    <source>
        <dbReference type="EMBL" id="GMN69433.1"/>
    </source>
</evidence>
<accession>A0AA88EAK1</accession>
<dbReference type="AlphaFoldDB" id="A0AA88EAK1"/>
<dbReference type="SUPFAM" id="SSF101936">
    <property type="entry name" value="DNA-binding pseudobarrel domain"/>
    <property type="match status" value="1"/>
</dbReference>
<evidence type="ECO:0000256" key="3">
    <source>
        <dbReference type="ARBA" id="ARBA00023125"/>
    </source>
</evidence>
<comment type="subcellular location">
    <subcellularLocation>
        <location evidence="1">Nucleus</location>
    </subcellularLocation>
</comment>
<organism evidence="9 12">
    <name type="scientific">Ficus carica</name>
    <name type="common">Common fig</name>
    <dbReference type="NCBI Taxonomy" id="3494"/>
    <lineage>
        <taxon>Eukaryota</taxon>
        <taxon>Viridiplantae</taxon>
        <taxon>Streptophyta</taxon>
        <taxon>Embryophyta</taxon>
        <taxon>Tracheophyta</taxon>
        <taxon>Spermatophyta</taxon>
        <taxon>Magnoliopsida</taxon>
        <taxon>eudicotyledons</taxon>
        <taxon>Gunneridae</taxon>
        <taxon>Pentapetalae</taxon>
        <taxon>rosids</taxon>
        <taxon>fabids</taxon>
        <taxon>Rosales</taxon>
        <taxon>Moraceae</taxon>
        <taxon>Ficeae</taxon>
        <taxon>Ficus</taxon>
    </lineage>
</organism>
<name>A0AA88EAK1_FICCA</name>
<dbReference type="InterPro" id="IPR015300">
    <property type="entry name" value="DNA-bd_pseudobarrel_sf"/>
</dbReference>
<feature type="domain" description="TF-B3" evidence="7">
    <location>
        <begin position="222"/>
        <end position="315"/>
    </location>
</feature>
<evidence type="ECO:0000256" key="1">
    <source>
        <dbReference type="ARBA" id="ARBA00004123"/>
    </source>
</evidence>
<comment type="caution">
    <text evidence="9">The sequence shown here is derived from an EMBL/GenBank/DDBJ whole genome shotgun (WGS) entry which is preliminary data.</text>
</comment>
<evidence type="ECO:0000256" key="4">
    <source>
        <dbReference type="ARBA" id="ARBA00023163"/>
    </source>
</evidence>
<evidence type="ECO:0000313" key="9">
    <source>
        <dbReference type="EMBL" id="GMN69415.1"/>
    </source>
</evidence>
<dbReference type="SMART" id="SM01019">
    <property type="entry name" value="B3"/>
    <property type="match status" value="1"/>
</dbReference>
<keyword evidence="3" id="KW-0238">DNA-binding</keyword>
<dbReference type="EMBL" id="BTGU01000841">
    <property type="protein sequence ID" value="GMN69412.1"/>
    <property type="molecule type" value="Genomic_DNA"/>
</dbReference>
<dbReference type="InterPro" id="IPR050655">
    <property type="entry name" value="Plant_B3_domain"/>
</dbReference>
<keyword evidence="4" id="KW-0804">Transcription</keyword>
<evidence type="ECO:0000256" key="5">
    <source>
        <dbReference type="ARBA" id="ARBA00023242"/>
    </source>
</evidence>
<reference evidence="9" key="1">
    <citation type="submission" date="2023-07" db="EMBL/GenBank/DDBJ databases">
        <title>draft genome sequence of fig (Ficus carica).</title>
        <authorList>
            <person name="Takahashi T."/>
            <person name="Nishimura K."/>
        </authorList>
    </citation>
    <scope>NUCLEOTIDE SEQUENCE</scope>
</reference>
<evidence type="ECO:0000256" key="6">
    <source>
        <dbReference type="SAM" id="MobiDB-lite"/>
    </source>
</evidence>